<name>Q5Z9M4_ORYSJ</name>
<dbReference type="EMBL" id="AP003618">
    <property type="protein sequence ID" value="BAD61654.1"/>
    <property type="molecule type" value="Genomic_DNA"/>
</dbReference>
<sequence length="107" mass="12253">MLLVRRKKTKACASCHQWQKMNREKGRTKFIPPAKRKTSKSRPSWRSNAEIRMVFAITSTPKLAGHRAMWSKASSGFGRPTWTLAIQKMDRLHEVQLCIAVAKAKDT</sequence>
<dbReference type="AlphaFoldDB" id="Q5Z9M4"/>
<organism evidence="1 2">
    <name type="scientific">Oryza sativa subsp. japonica</name>
    <name type="common">Rice</name>
    <dbReference type="NCBI Taxonomy" id="39947"/>
    <lineage>
        <taxon>Eukaryota</taxon>
        <taxon>Viridiplantae</taxon>
        <taxon>Streptophyta</taxon>
        <taxon>Embryophyta</taxon>
        <taxon>Tracheophyta</taxon>
        <taxon>Spermatophyta</taxon>
        <taxon>Magnoliopsida</taxon>
        <taxon>Liliopsida</taxon>
        <taxon>Poales</taxon>
        <taxon>Poaceae</taxon>
        <taxon>BOP clade</taxon>
        <taxon>Oryzoideae</taxon>
        <taxon>Oryzeae</taxon>
        <taxon>Oryzinae</taxon>
        <taxon>Oryza</taxon>
        <taxon>Oryza sativa</taxon>
    </lineage>
</organism>
<proteinExistence type="predicted"/>
<reference evidence="2" key="2">
    <citation type="journal article" date="2008" name="Nucleic Acids Res.">
        <title>The rice annotation project database (RAP-DB): 2008 update.</title>
        <authorList>
            <consortium name="The rice annotation project (RAP)"/>
        </authorList>
    </citation>
    <scope>GENOME REANNOTATION</scope>
    <source>
        <strain evidence="2">cv. Nipponbare</strain>
    </source>
</reference>
<protein>
    <submittedName>
        <fullName evidence="1">Uncharacterized protein</fullName>
    </submittedName>
</protein>
<dbReference type="Proteomes" id="UP000000763">
    <property type="component" value="Chromosome 6"/>
</dbReference>
<reference evidence="2" key="1">
    <citation type="journal article" date="2005" name="Nature">
        <title>The map-based sequence of the rice genome.</title>
        <authorList>
            <consortium name="International rice genome sequencing project (IRGSP)"/>
            <person name="Matsumoto T."/>
            <person name="Wu J."/>
            <person name="Kanamori H."/>
            <person name="Katayose Y."/>
            <person name="Fujisawa M."/>
            <person name="Namiki N."/>
            <person name="Mizuno H."/>
            <person name="Yamamoto K."/>
            <person name="Antonio B.A."/>
            <person name="Baba T."/>
            <person name="Sakata K."/>
            <person name="Nagamura Y."/>
            <person name="Aoki H."/>
            <person name="Arikawa K."/>
            <person name="Arita K."/>
            <person name="Bito T."/>
            <person name="Chiden Y."/>
            <person name="Fujitsuka N."/>
            <person name="Fukunaka R."/>
            <person name="Hamada M."/>
            <person name="Harada C."/>
            <person name="Hayashi A."/>
            <person name="Hijishita S."/>
            <person name="Honda M."/>
            <person name="Hosokawa S."/>
            <person name="Ichikawa Y."/>
            <person name="Idonuma A."/>
            <person name="Iijima M."/>
            <person name="Ikeda M."/>
            <person name="Ikeno M."/>
            <person name="Ito K."/>
            <person name="Ito S."/>
            <person name="Ito T."/>
            <person name="Ito Y."/>
            <person name="Ito Y."/>
            <person name="Iwabuchi A."/>
            <person name="Kamiya K."/>
            <person name="Karasawa W."/>
            <person name="Kurita K."/>
            <person name="Katagiri S."/>
            <person name="Kikuta A."/>
            <person name="Kobayashi H."/>
            <person name="Kobayashi N."/>
            <person name="Machita K."/>
            <person name="Maehara T."/>
            <person name="Masukawa M."/>
            <person name="Mizubayashi T."/>
            <person name="Mukai Y."/>
            <person name="Nagasaki H."/>
            <person name="Nagata Y."/>
            <person name="Naito S."/>
            <person name="Nakashima M."/>
            <person name="Nakama Y."/>
            <person name="Nakamichi Y."/>
            <person name="Nakamura M."/>
            <person name="Meguro A."/>
            <person name="Negishi M."/>
            <person name="Ohta I."/>
            <person name="Ohta T."/>
            <person name="Okamoto M."/>
            <person name="Ono N."/>
            <person name="Saji S."/>
            <person name="Sakaguchi M."/>
            <person name="Sakai K."/>
            <person name="Shibata M."/>
            <person name="Shimokawa T."/>
            <person name="Song J."/>
            <person name="Takazaki Y."/>
            <person name="Terasawa K."/>
            <person name="Tsugane M."/>
            <person name="Tsuji K."/>
            <person name="Ueda S."/>
            <person name="Waki K."/>
            <person name="Yamagata H."/>
            <person name="Yamamoto M."/>
            <person name="Yamamoto S."/>
            <person name="Yamane H."/>
            <person name="Yoshiki S."/>
            <person name="Yoshihara R."/>
            <person name="Yukawa K."/>
            <person name="Zhong H."/>
            <person name="Yano M."/>
            <person name="Yuan Q."/>
            <person name="Ouyang S."/>
            <person name="Liu J."/>
            <person name="Jones K.M."/>
            <person name="Gansberger K."/>
            <person name="Moffat K."/>
            <person name="Hill J."/>
            <person name="Bera J."/>
            <person name="Fadrosh D."/>
            <person name="Jin S."/>
            <person name="Johri S."/>
            <person name="Kim M."/>
            <person name="Overton L."/>
            <person name="Reardon M."/>
            <person name="Tsitrin T."/>
            <person name="Vuong H."/>
            <person name="Weaver B."/>
            <person name="Ciecko A."/>
            <person name="Tallon L."/>
            <person name="Jackson J."/>
            <person name="Pai G."/>
            <person name="Aken S.V."/>
            <person name="Utterback T."/>
            <person name="Reidmuller S."/>
            <person name="Feldblyum T."/>
            <person name="Hsiao J."/>
            <person name="Zismann V."/>
            <person name="Iobst S."/>
            <person name="de Vazeille A.R."/>
            <person name="Buell C.R."/>
            <person name="Ying K."/>
            <person name="Li Y."/>
            <person name="Lu T."/>
            <person name="Huang Y."/>
            <person name="Zhao Q."/>
            <person name="Feng Q."/>
            <person name="Zhang L."/>
            <person name="Zhu J."/>
            <person name="Weng Q."/>
            <person name="Mu J."/>
            <person name="Lu Y."/>
            <person name="Fan D."/>
            <person name="Liu Y."/>
            <person name="Guan J."/>
            <person name="Zhang Y."/>
            <person name="Yu S."/>
            <person name="Liu X."/>
            <person name="Zhang Y."/>
            <person name="Hong G."/>
            <person name="Han B."/>
            <person name="Choisne N."/>
            <person name="Demange N."/>
            <person name="Orjeda G."/>
            <person name="Samain S."/>
            <person name="Cattolico L."/>
            <person name="Pelletier E."/>
            <person name="Couloux A."/>
            <person name="Segurens B."/>
            <person name="Wincker P."/>
            <person name="D'Hont A."/>
            <person name="Scarpelli C."/>
            <person name="Weissenbach J."/>
            <person name="Salanoubat M."/>
            <person name="Quetier F."/>
            <person name="Yu Y."/>
            <person name="Kim H.R."/>
            <person name="Rambo T."/>
            <person name="Currie J."/>
            <person name="Collura K."/>
            <person name="Luo M."/>
            <person name="Yang T."/>
            <person name="Ammiraju J.S.S."/>
            <person name="Engler F."/>
            <person name="Soderlund C."/>
            <person name="Wing R.A."/>
            <person name="Palmer L.E."/>
            <person name="de la Bastide M."/>
            <person name="Spiegel L."/>
            <person name="Nascimento L."/>
            <person name="Zutavern T."/>
            <person name="O'Shaughnessy A."/>
            <person name="Dike S."/>
            <person name="Dedhia N."/>
            <person name="Preston R."/>
            <person name="Balija V."/>
            <person name="McCombie W.R."/>
            <person name="Chow T."/>
            <person name="Chen H."/>
            <person name="Chung M."/>
            <person name="Chen C."/>
            <person name="Shaw J."/>
            <person name="Wu H."/>
            <person name="Hsiao K."/>
            <person name="Chao Y."/>
            <person name="Chu M."/>
            <person name="Cheng C."/>
            <person name="Hour A."/>
            <person name="Lee P."/>
            <person name="Lin S."/>
            <person name="Lin Y."/>
            <person name="Liou J."/>
            <person name="Liu S."/>
            <person name="Hsing Y."/>
            <person name="Raghuvanshi S."/>
            <person name="Mohanty A."/>
            <person name="Bharti A.K."/>
            <person name="Gaur A."/>
            <person name="Gupta V."/>
            <person name="Kumar D."/>
            <person name="Ravi V."/>
            <person name="Vij S."/>
            <person name="Kapur A."/>
            <person name="Khurana P."/>
            <person name="Khurana P."/>
            <person name="Khurana J.P."/>
            <person name="Tyagi A.K."/>
            <person name="Gaikwad K."/>
            <person name="Singh A."/>
            <person name="Dalal V."/>
            <person name="Srivastava S."/>
            <person name="Dixit A."/>
            <person name="Pal A.K."/>
            <person name="Ghazi I.A."/>
            <person name="Yadav M."/>
            <person name="Pandit A."/>
            <person name="Bhargava A."/>
            <person name="Sureshbabu K."/>
            <person name="Batra K."/>
            <person name="Sharma T.R."/>
            <person name="Mohapatra T."/>
            <person name="Singh N.K."/>
            <person name="Messing J."/>
            <person name="Nelson A.B."/>
            <person name="Fuks G."/>
            <person name="Kavchok S."/>
            <person name="Keizer G."/>
            <person name="Linton E."/>
            <person name="Llaca V."/>
            <person name="Song R."/>
            <person name="Tanyolac B."/>
            <person name="Young S."/>
            <person name="Ho-Il K."/>
            <person name="Hahn J.H."/>
            <person name="Sangsakoo G."/>
            <person name="Vanavichit A."/>
            <person name="de Mattos Luiz.A.T."/>
            <person name="Zimmer P.D."/>
            <person name="Malone G."/>
            <person name="Dellagostin O."/>
            <person name="de Oliveira A.C."/>
            <person name="Bevan M."/>
            <person name="Bancroft I."/>
            <person name="Minx P."/>
            <person name="Cordum H."/>
            <person name="Wilson R."/>
            <person name="Cheng Z."/>
            <person name="Jin W."/>
            <person name="Jiang J."/>
            <person name="Leong S.A."/>
            <person name="Iwama H."/>
            <person name="Gojobori T."/>
            <person name="Itoh T."/>
            <person name="Niimura Y."/>
            <person name="Fujii Y."/>
            <person name="Habara T."/>
            <person name="Sakai H."/>
            <person name="Sato Y."/>
            <person name="Wilson G."/>
            <person name="Kumar K."/>
            <person name="McCouch S."/>
            <person name="Juretic N."/>
            <person name="Hoen D."/>
            <person name="Wright S."/>
            <person name="Bruskiewich R."/>
            <person name="Bureau T."/>
            <person name="Miyao A."/>
            <person name="Hirochika H."/>
            <person name="Nishikawa T."/>
            <person name="Kadowaki K."/>
            <person name="Sugiura M."/>
            <person name="Burr B."/>
            <person name="Sasaki T."/>
        </authorList>
    </citation>
    <scope>NUCLEOTIDE SEQUENCE [LARGE SCALE GENOMIC DNA]</scope>
    <source>
        <strain evidence="2">cv. Nipponbare</strain>
    </source>
</reference>
<accession>Q5Z9M4</accession>
<gene>
    <name evidence="1" type="primary">P0561B08.26</name>
</gene>
<evidence type="ECO:0000313" key="2">
    <source>
        <dbReference type="Proteomes" id="UP000000763"/>
    </source>
</evidence>
<evidence type="ECO:0000313" key="1">
    <source>
        <dbReference type="EMBL" id="BAD61654.1"/>
    </source>
</evidence>